<proteinExistence type="predicted"/>
<dbReference type="InterPro" id="IPR000700">
    <property type="entry name" value="PAS-assoc_C"/>
</dbReference>
<dbReference type="Gene3D" id="1.10.287.130">
    <property type="match status" value="1"/>
</dbReference>
<keyword evidence="3" id="KW-0597">Phosphoprotein</keyword>
<feature type="domain" description="PAC" evidence="9">
    <location>
        <begin position="120"/>
        <end position="172"/>
    </location>
</feature>
<dbReference type="SMART" id="SM00388">
    <property type="entry name" value="HisKA"/>
    <property type="match status" value="1"/>
</dbReference>
<dbReference type="GO" id="GO:0016301">
    <property type="term" value="F:kinase activity"/>
    <property type="evidence" value="ECO:0007669"/>
    <property type="project" value="UniProtKB-KW"/>
</dbReference>
<dbReference type="SMART" id="SM00387">
    <property type="entry name" value="HATPase_c"/>
    <property type="match status" value="1"/>
</dbReference>
<protein>
    <recommendedName>
        <fullName evidence="2">histidine kinase</fullName>
        <ecNumber evidence="2">2.7.13.3</ecNumber>
    </recommendedName>
</protein>
<dbReference type="PROSITE" id="PS50109">
    <property type="entry name" value="HIS_KIN"/>
    <property type="match status" value="1"/>
</dbReference>
<evidence type="ECO:0000313" key="11">
    <source>
        <dbReference type="Proteomes" id="UP001497527"/>
    </source>
</evidence>
<dbReference type="EC" id="2.7.13.3" evidence="2"/>
<dbReference type="InterPro" id="IPR001610">
    <property type="entry name" value="PAC"/>
</dbReference>
<comment type="catalytic activity">
    <reaction evidence="1">
        <text>ATP + protein L-histidine = ADP + protein N-phospho-L-histidine.</text>
        <dbReference type="EC" id="2.7.13.3"/>
    </reaction>
</comment>
<sequence>MSQQKIEILEKALKRERLARKAAERILEEKSLELYQTNQNLSKVLNAKEIELESLFETIVDPYILMDLYGNVLKMNNASIEFFGYDIDENSFNVLSTLHKEDYEYAMQSFRKLLKEGSFKNFKARVYNKKRELKWIEINSSIVYDDDHNPTFAQGIIRDISDELEVQKEREELLKSLTISNKELKDFAHVVSHDLKSPLRSMNALVTWLKEDCEEFANKEIKQNFDHLFRKIDKMDHLISGILKYASVDKVDAKKQKTDLAVVVQEIIDTIHIPEHIEVKVSEELPVINGDKFRLHQLFQNLISNAVKYSKPEKGLIEIDCEEMSKKWKFSIKDNGIGIEKKYHRKIFDIFQTLDDRQNSTGVGLSIVKKILAIYDGRIWLESEYGKGTAFHFTLPK</sequence>
<evidence type="ECO:0000256" key="4">
    <source>
        <dbReference type="ARBA" id="ARBA00022679"/>
    </source>
</evidence>
<dbReference type="EMBL" id="CAXJIO010000015">
    <property type="protein sequence ID" value="CAL2104188.1"/>
    <property type="molecule type" value="Genomic_DNA"/>
</dbReference>
<dbReference type="PANTHER" id="PTHR43304">
    <property type="entry name" value="PHYTOCHROME-LIKE PROTEIN CPH1"/>
    <property type="match status" value="1"/>
</dbReference>
<dbReference type="Pfam" id="PF08447">
    <property type="entry name" value="PAS_3"/>
    <property type="match status" value="1"/>
</dbReference>
<dbReference type="InterPro" id="IPR000014">
    <property type="entry name" value="PAS"/>
</dbReference>
<dbReference type="InterPro" id="IPR003594">
    <property type="entry name" value="HATPase_dom"/>
</dbReference>
<evidence type="ECO:0000259" key="8">
    <source>
        <dbReference type="PROSITE" id="PS50112"/>
    </source>
</evidence>
<dbReference type="InterPro" id="IPR036890">
    <property type="entry name" value="HATPase_C_sf"/>
</dbReference>
<feature type="domain" description="Histidine kinase" evidence="7">
    <location>
        <begin position="190"/>
        <end position="397"/>
    </location>
</feature>
<name>A0ABM9PF28_9FLAO</name>
<dbReference type="Gene3D" id="3.30.565.10">
    <property type="entry name" value="Histidine kinase-like ATPase, C-terminal domain"/>
    <property type="match status" value="1"/>
</dbReference>
<dbReference type="SMART" id="SM00086">
    <property type="entry name" value="PAC"/>
    <property type="match status" value="1"/>
</dbReference>
<dbReference type="InterPro" id="IPR035965">
    <property type="entry name" value="PAS-like_dom_sf"/>
</dbReference>
<comment type="caution">
    <text evidence="10">The sequence shown here is derived from an EMBL/GenBank/DDBJ whole genome shotgun (WGS) entry which is preliminary data.</text>
</comment>
<dbReference type="InterPro" id="IPR005467">
    <property type="entry name" value="His_kinase_dom"/>
</dbReference>
<dbReference type="SUPFAM" id="SSF55785">
    <property type="entry name" value="PYP-like sensor domain (PAS domain)"/>
    <property type="match status" value="1"/>
</dbReference>
<keyword evidence="5 10" id="KW-0418">Kinase</keyword>
<dbReference type="InterPro" id="IPR036097">
    <property type="entry name" value="HisK_dim/P_sf"/>
</dbReference>
<dbReference type="InterPro" id="IPR052162">
    <property type="entry name" value="Sensor_kinase/Photoreceptor"/>
</dbReference>
<dbReference type="NCBIfam" id="TIGR00229">
    <property type="entry name" value="sensory_box"/>
    <property type="match status" value="1"/>
</dbReference>
<evidence type="ECO:0000256" key="1">
    <source>
        <dbReference type="ARBA" id="ARBA00000085"/>
    </source>
</evidence>
<dbReference type="InterPro" id="IPR013655">
    <property type="entry name" value="PAS_fold_3"/>
</dbReference>
<accession>A0ABM9PF28</accession>
<reference evidence="10 11" key="1">
    <citation type="submission" date="2024-05" db="EMBL/GenBank/DDBJ databases">
        <authorList>
            <person name="Duchaud E."/>
        </authorList>
    </citation>
    <scope>NUCLEOTIDE SEQUENCE [LARGE SCALE GENOMIC DNA]</scope>
    <source>
        <strain evidence="10">Ena-SAMPLE-TAB-13-05-2024-13:56:06:370-140308</strain>
    </source>
</reference>
<gene>
    <name evidence="10" type="ORF">T190423A01A_60125</name>
</gene>
<dbReference type="PANTHER" id="PTHR43304:SF1">
    <property type="entry name" value="PAC DOMAIN-CONTAINING PROTEIN"/>
    <property type="match status" value="1"/>
</dbReference>
<evidence type="ECO:0000256" key="2">
    <source>
        <dbReference type="ARBA" id="ARBA00012438"/>
    </source>
</evidence>
<dbReference type="PROSITE" id="PS50113">
    <property type="entry name" value="PAC"/>
    <property type="match status" value="1"/>
</dbReference>
<dbReference type="SUPFAM" id="SSF47384">
    <property type="entry name" value="Homodimeric domain of signal transducing histidine kinase"/>
    <property type="match status" value="1"/>
</dbReference>
<dbReference type="Gene3D" id="3.30.450.20">
    <property type="entry name" value="PAS domain"/>
    <property type="match status" value="1"/>
</dbReference>
<evidence type="ECO:0000256" key="6">
    <source>
        <dbReference type="SAM" id="Coils"/>
    </source>
</evidence>
<evidence type="ECO:0000259" key="7">
    <source>
        <dbReference type="PROSITE" id="PS50109"/>
    </source>
</evidence>
<evidence type="ECO:0000256" key="5">
    <source>
        <dbReference type="ARBA" id="ARBA00022777"/>
    </source>
</evidence>
<evidence type="ECO:0000259" key="9">
    <source>
        <dbReference type="PROSITE" id="PS50113"/>
    </source>
</evidence>
<keyword evidence="4" id="KW-0808">Transferase</keyword>
<dbReference type="InterPro" id="IPR003661">
    <property type="entry name" value="HisK_dim/P_dom"/>
</dbReference>
<organism evidence="10 11">
    <name type="scientific">Tenacibaculum polynesiense</name>
    <dbReference type="NCBI Taxonomy" id="3137857"/>
    <lineage>
        <taxon>Bacteria</taxon>
        <taxon>Pseudomonadati</taxon>
        <taxon>Bacteroidota</taxon>
        <taxon>Flavobacteriia</taxon>
        <taxon>Flavobacteriales</taxon>
        <taxon>Flavobacteriaceae</taxon>
        <taxon>Tenacibaculum</taxon>
    </lineage>
</organism>
<dbReference type="PRINTS" id="PR00344">
    <property type="entry name" value="BCTRLSENSOR"/>
</dbReference>
<evidence type="ECO:0000313" key="10">
    <source>
        <dbReference type="EMBL" id="CAL2104188.1"/>
    </source>
</evidence>
<feature type="coiled-coil region" evidence="6">
    <location>
        <begin position="6"/>
        <end position="58"/>
    </location>
</feature>
<dbReference type="CDD" id="cd00082">
    <property type="entry name" value="HisKA"/>
    <property type="match status" value="1"/>
</dbReference>
<dbReference type="Proteomes" id="UP001497527">
    <property type="component" value="Unassembled WGS sequence"/>
</dbReference>
<dbReference type="InterPro" id="IPR004358">
    <property type="entry name" value="Sig_transdc_His_kin-like_C"/>
</dbReference>
<dbReference type="SUPFAM" id="SSF55874">
    <property type="entry name" value="ATPase domain of HSP90 chaperone/DNA topoisomerase II/histidine kinase"/>
    <property type="match status" value="1"/>
</dbReference>
<dbReference type="RefSeq" id="WP_348718459.1">
    <property type="nucleotide sequence ID" value="NZ_CAXJIO010000015.1"/>
</dbReference>
<dbReference type="Pfam" id="PF02518">
    <property type="entry name" value="HATPase_c"/>
    <property type="match status" value="1"/>
</dbReference>
<keyword evidence="11" id="KW-1185">Reference proteome</keyword>
<dbReference type="Pfam" id="PF00512">
    <property type="entry name" value="HisKA"/>
    <property type="match status" value="1"/>
</dbReference>
<keyword evidence="6" id="KW-0175">Coiled coil</keyword>
<dbReference type="CDD" id="cd00130">
    <property type="entry name" value="PAS"/>
    <property type="match status" value="1"/>
</dbReference>
<feature type="domain" description="PAS" evidence="8">
    <location>
        <begin position="48"/>
        <end position="117"/>
    </location>
</feature>
<dbReference type="PROSITE" id="PS50112">
    <property type="entry name" value="PAS"/>
    <property type="match status" value="1"/>
</dbReference>
<evidence type="ECO:0000256" key="3">
    <source>
        <dbReference type="ARBA" id="ARBA00022553"/>
    </source>
</evidence>